<organism evidence="1 2">
    <name type="scientific">Chelatococcus caeni</name>
    <dbReference type="NCBI Taxonomy" id="1348468"/>
    <lineage>
        <taxon>Bacteria</taxon>
        <taxon>Pseudomonadati</taxon>
        <taxon>Pseudomonadota</taxon>
        <taxon>Alphaproteobacteria</taxon>
        <taxon>Hyphomicrobiales</taxon>
        <taxon>Chelatococcaceae</taxon>
        <taxon>Chelatococcus</taxon>
    </lineage>
</organism>
<dbReference type="RefSeq" id="WP_183316240.1">
    <property type="nucleotide sequence ID" value="NZ_JACIEN010000001.1"/>
</dbReference>
<dbReference type="GO" id="GO:0003677">
    <property type="term" value="F:DNA binding"/>
    <property type="evidence" value="ECO:0007669"/>
    <property type="project" value="InterPro"/>
</dbReference>
<keyword evidence="2" id="KW-1185">Reference proteome</keyword>
<dbReference type="AlphaFoldDB" id="A0A840C2M5"/>
<evidence type="ECO:0000313" key="1">
    <source>
        <dbReference type="EMBL" id="MBB4016697.1"/>
    </source>
</evidence>
<dbReference type="InterPro" id="IPR010982">
    <property type="entry name" value="Lambda_DNA-bd_dom_sf"/>
</dbReference>
<gene>
    <name evidence="1" type="ORF">GGR16_001703</name>
</gene>
<name>A0A840C2M5_9HYPH</name>
<evidence type="ECO:0000313" key="2">
    <source>
        <dbReference type="Proteomes" id="UP000577362"/>
    </source>
</evidence>
<accession>A0A840C2M5</accession>
<proteinExistence type="predicted"/>
<dbReference type="EMBL" id="JACIEN010000001">
    <property type="protein sequence ID" value="MBB4016697.1"/>
    <property type="molecule type" value="Genomic_DNA"/>
</dbReference>
<sequence>MPIYIGIPGGCLMSEPTLGGSGAVPGWTPEFGTRLRAICDQIGGLSKASIIAGVTAEQIAKWRDGVARPPLFPVASLAVAAGVSLDWIVTGGRQGDGRSEIVPVESRSTIRTDILGETLGIIEEWLVVNNRTLEPNKKSEIVSKLYQLIIEEIEAGENHIDKRTAHRFLRLVV</sequence>
<comment type="caution">
    <text evidence="1">The sequence shown here is derived from an EMBL/GenBank/DDBJ whole genome shotgun (WGS) entry which is preliminary data.</text>
</comment>
<dbReference type="SUPFAM" id="SSF47413">
    <property type="entry name" value="lambda repressor-like DNA-binding domains"/>
    <property type="match status" value="1"/>
</dbReference>
<evidence type="ECO:0008006" key="3">
    <source>
        <dbReference type="Google" id="ProtNLM"/>
    </source>
</evidence>
<protein>
    <recommendedName>
        <fullName evidence="3">HTH cro/C1-type domain-containing protein</fullName>
    </recommendedName>
</protein>
<reference evidence="1 2" key="1">
    <citation type="submission" date="2020-08" db="EMBL/GenBank/DDBJ databases">
        <title>Genomic Encyclopedia of Type Strains, Phase IV (KMG-IV): sequencing the most valuable type-strain genomes for metagenomic binning, comparative biology and taxonomic classification.</title>
        <authorList>
            <person name="Goeker M."/>
        </authorList>
    </citation>
    <scope>NUCLEOTIDE SEQUENCE [LARGE SCALE GENOMIC DNA]</scope>
    <source>
        <strain evidence="1 2">DSM 103737</strain>
    </source>
</reference>
<dbReference type="Proteomes" id="UP000577362">
    <property type="component" value="Unassembled WGS sequence"/>
</dbReference>